<dbReference type="EMBL" id="JACCBB010000001">
    <property type="protein sequence ID" value="NYD20563.1"/>
    <property type="molecule type" value="Genomic_DNA"/>
</dbReference>
<dbReference type="RefSeq" id="WP_179748278.1">
    <property type="nucleotide sequence ID" value="NZ_BAAAGN010000002.1"/>
</dbReference>
<protein>
    <submittedName>
        <fullName evidence="2">Uncharacterized protein</fullName>
    </submittedName>
</protein>
<feature type="compositionally biased region" description="Acidic residues" evidence="1">
    <location>
        <begin position="61"/>
        <end position="70"/>
    </location>
</feature>
<name>A0A7Y9DJD3_9ACTN</name>
<comment type="caution">
    <text evidence="2">The sequence shown here is derived from an EMBL/GenBank/DDBJ whole genome shotgun (WGS) entry which is preliminary data.</text>
</comment>
<keyword evidence="3" id="KW-1185">Reference proteome</keyword>
<organism evidence="2 3">
    <name type="scientific">Kineococcus aurantiacus</name>
    <dbReference type="NCBI Taxonomy" id="37633"/>
    <lineage>
        <taxon>Bacteria</taxon>
        <taxon>Bacillati</taxon>
        <taxon>Actinomycetota</taxon>
        <taxon>Actinomycetes</taxon>
        <taxon>Kineosporiales</taxon>
        <taxon>Kineosporiaceae</taxon>
        <taxon>Kineococcus</taxon>
    </lineage>
</organism>
<evidence type="ECO:0000313" key="3">
    <source>
        <dbReference type="Proteomes" id="UP000521922"/>
    </source>
</evidence>
<dbReference type="Proteomes" id="UP000521922">
    <property type="component" value="Unassembled WGS sequence"/>
</dbReference>
<dbReference type="AlphaFoldDB" id="A0A7Y9DJD3"/>
<gene>
    <name evidence="2" type="ORF">BJ968_000103</name>
</gene>
<sequence>MIVLPPSQEHPYELVRPHSFIVRSVTSMDAVDEALDRQYRAVVAPPALPSLNHASGPDAAHEDEEDEEEMWEVSVSRAVGGQYTREEWFDTPTMNVGVGSERVPVQHNYETSGHNAAAHSERAGHRRHRADVRIEEDWSWTRPAEMLPAAAARKRSGSG</sequence>
<evidence type="ECO:0000313" key="2">
    <source>
        <dbReference type="EMBL" id="NYD20563.1"/>
    </source>
</evidence>
<accession>A0A7Y9DJD3</accession>
<feature type="region of interest" description="Disordered" evidence="1">
    <location>
        <begin position="48"/>
        <end position="70"/>
    </location>
</feature>
<proteinExistence type="predicted"/>
<reference evidence="2 3" key="1">
    <citation type="submission" date="2020-07" db="EMBL/GenBank/DDBJ databases">
        <title>Sequencing the genomes of 1000 actinobacteria strains.</title>
        <authorList>
            <person name="Klenk H.-P."/>
        </authorList>
    </citation>
    <scope>NUCLEOTIDE SEQUENCE [LARGE SCALE GENOMIC DNA]</scope>
    <source>
        <strain evidence="2 3">DSM 7487</strain>
    </source>
</reference>
<evidence type="ECO:0000256" key="1">
    <source>
        <dbReference type="SAM" id="MobiDB-lite"/>
    </source>
</evidence>